<dbReference type="Proteomes" id="UP000253562">
    <property type="component" value="Unassembled WGS sequence"/>
</dbReference>
<dbReference type="EMBL" id="QPEX01000007">
    <property type="protein sequence ID" value="RCS55768.1"/>
    <property type="molecule type" value="Genomic_DNA"/>
</dbReference>
<protein>
    <recommendedName>
        <fullName evidence="3">Peptidase C39-like domain-containing protein</fullName>
    </recommendedName>
</protein>
<evidence type="ECO:0008006" key="3">
    <source>
        <dbReference type="Google" id="ProtNLM"/>
    </source>
</evidence>
<organism evidence="1 2">
    <name type="scientific">Bremerella cremea</name>
    <dbReference type="NCBI Taxonomy" id="1031537"/>
    <lineage>
        <taxon>Bacteria</taxon>
        <taxon>Pseudomonadati</taxon>
        <taxon>Planctomycetota</taxon>
        <taxon>Planctomycetia</taxon>
        <taxon>Pirellulales</taxon>
        <taxon>Pirellulaceae</taxon>
        <taxon>Bremerella</taxon>
    </lineage>
</organism>
<dbReference type="PROSITE" id="PS51257">
    <property type="entry name" value="PROKAR_LIPOPROTEIN"/>
    <property type="match status" value="1"/>
</dbReference>
<dbReference type="AlphaFoldDB" id="A0A368KYS4"/>
<name>A0A368KYS4_9BACT</name>
<accession>A0A368KYS4</accession>
<dbReference type="OrthoDB" id="260970at2"/>
<proteinExistence type="predicted"/>
<comment type="caution">
    <text evidence="1">The sequence shown here is derived from an EMBL/GenBank/DDBJ whole genome shotgun (WGS) entry which is preliminary data.</text>
</comment>
<gene>
    <name evidence="1" type="ORF">DTL42_01295</name>
</gene>
<sequence>MDRRQAAAGILLLGCCLVDRKQATDLVVQYFRPQTPDPSRPPADVPFPLRVKNYWGGSCYHASTQVALRWADQGAIADNWRQSFGRAASTWDIAEVLDHYKIPYKRTQHRGYGAKENGDIRVLNYAHDHRLVAAITYFSNHAISFLGWVQKDNVEMACLLDNNRINGFIFVEKQKFLWHWRNTYSGGAIVPLVDPPPPKPYDPLDFLVRRS</sequence>
<dbReference type="RefSeq" id="WP_114366899.1">
    <property type="nucleotide sequence ID" value="NZ_QPEX01000007.1"/>
</dbReference>
<reference evidence="1 2" key="1">
    <citation type="submission" date="2018-07" db="EMBL/GenBank/DDBJ databases">
        <title>Comparative genomes isolates from brazilian mangrove.</title>
        <authorList>
            <person name="De Araujo J.E."/>
            <person name="Taketani R.G."/>
            <person name="Silva M.C.P."/>
            <person name="Lourenco M.V."/>
            <person name="Oliveira V.M."/>
            <person name="Andreote F.D."/>
        </authorList>
    </citation>
    <scope>NUCLEOTIDE SEQUENCE [LARGE SCALE GENOMIC DNA]</scope>
    <source>
        <strain evidence="1 2">HEX PRIS-MGV</strain>
    </source>
</reference>
<evidence type="ECO:0000313" key="2">
    <source>
        <dbReference type="Proteomes" id="UP000253562"/>
    </source>
</evidence>
<evidence type="ECO:0000313" key="1">
    <source>
        <dbReference type="EMBL" id="RCS55768.1"/>
    </source>
</evidence>